<dbReference type="Gene3D" id="2.60.210.10">
    <property type="entry name" value="Apoptosis, Tumor Necrosis Factor Receptor Associated Protein 2, Chain A"/>
    <property type="match status" value="1"/>
</dbReference>
<dbReference type="InterPro" id="IPR045005">
    <property type="entry name" value="BPM1-6"/>
</dbReference>
<dbReference type="SUPFAM" id="SSF49599">
    <property type="entry name" value="TRAF domain-like"/>
    <property type="match status" value="1"/>
</dbReference>
<dbReference type="PROSITE" id="PS50097">
    <property type="entry name" value="BTB"/>
    <property type="match status" value="1"/>
</dbReference>
<comment type="pathway">
    <text evidence="1">Protein modification; protein ubiquitination.</text>
</comment>
<dbReference type="SMART" id="SM00225">
    <property type="entry name" value="BTB"/>
    <property type="match status" value="1"/>
</dbReference>
<dbReference type="InterPro" id="IPR000210">
    <property type="entry name" value="BTB/POZ_dom"/>
</dbReference>
<protein>
    <recommendedName>
        <fullName evidence="2">BTB domain-containing protein</fullName>
    </recommendedName>
</protein>
<keyword evidence="4" id="KW-1185">Reference proteome</keyword>
<dbReference type="InterPro" id="IPR008974">
    <property type="entry name" value="TRAF-like"/>
</dbReference>
<reference evidence="3 4" key="1">
    <citation type="journal article" date="2019" name="Sci. Rep.">
        <title>A high-quality genome of Eragrostis curvula grass provides insights into Poaceae evolution and supports new strategies to enhance forage quality.</title>
        <authorList>
            <person name="Carballo J."/>
            <person name="Santos B.A.C.M."/>
            <person name="Zappacosta D."/>
            <person name="Garbus I."/>
            <person name="Selva J.P."/>
            <person name="Gallo C.A."/>
            <person name="Diaz A."/>
            <person name="Albertini E."/>
            <person name="Caccamo M."/>
            <person name="Echenique V."/>
        </authorList>
    </citation>
    <scope>NUCLEOTIDE SEQUENCE [LARGE SCALE GENOMIC DNA]</scope>
    <source>
        <strain evidence="4">cv. Victoria</strain>
        <tissue evidence="3">Leaf</tissue>
    </source>
</reference>
<dbReference type="Proteomes" id="UP000324897">
    <property type="component" value="Unassembled WGS sequence"/>
</dbReference>
<sequence length="369" mass="40744">MDGNRRSVGCGREMGIWAFTGVVRPNSMKYRWAQAQLSSQTKVWVGNSESCPYRNAIKFHLPSAARLRAGIHDVVDQRGGNVEGTHIFHISGYSLLRDLGDDCVQSGTFSVGGYDWCIWFSPGIGPDFSFHTKLVSDDADVRASFTFGLVSKNNGLTSWCGATTPIVFSTTGRGPSGAHFIAEKRKLEAFSVHRSDRFTVACTVSIIKYAVVSSASKAVSGVEVPPPDLPLCFRRLLEEGVGADVKFSVGKETFSAHRIVLAMRSPVFKAELYGSMREERTRHVAIEDMQPAVFKALLHFIYTDSLPSMDALDILEKNEMIRHLLVAADRYGMERLGDVVASEEFVDLKTTCPSVLVEVLERSSKFTRT</sequence>
<dbReference type="EMBL" id="RWGY01000005">
    <property type="protein sequence ID" value="TVU42681.1"/>
    <property type="molecule type" value="Genomic_DNA"/>
</dbReference>
<name>A0A5J9W3Y9_9POAL</name>
<evidence type="ECO:0000256" key="1">
    <source>
        <dbReference type="ARBA" id="ARBA00004906"/>
    </source>
</evidence>
<evidence type="ECO:0000313" key="4">
    <source>
        <dbReference type="Proteomes" id="UP000324897"/>
    </source>
</evidence>
<accession>A0A5J9W3Y9</accession>
<evidence type="ECO:0000313" key="3">
    <source>
        <dbReference type="EMBL" id="TVU42681.1"/>
    </source>
</evidence>
<dbReference type="PANTHER" id="PTHR26379">
    <property type="entry name" value="BTB/POZ AND MATH DOMAIN-CONTAINING PROTEIN 1"/>
    <property type="match status" value="1"/>
</dbReference>
<dbReference type="Gramene" id="TVU42681">
    <property type="protein sequence ID" value="TVU42681"/>
    <property type="gene ID" value="EJB05_09101"/>
</dbReference>
<dbReference type="InterPro" id="IPR002083">
    <property type="entry name" value="MATH/TRAF_dom"/>
</dbReference>
<dbReference type="Gene3D" id="3.30.710.10">
    <property type="entry name" value="Potassium Channel Kv1.1, Chain A"/>
    <property type="match status" value="1"/>
</dbReference>
<dbReference type="InterPro" id="IPR011333">
    <property type="entry name" value="SKP1/BTB/POZ_sf"/>
</dbReference>
<feature type="domain" description="BTB" evidence="2">
    <location>
        <begin position="243"/>
        <end position="310"/>
    </location>
</feature>
<dbReference type="GO" id="GO:0016567">
    <property type="term" value="P:protein ubiquitination"/>
    <property type="evidence" value="ECO:0007669"/>
    <property type="project" value="InterPro"/>
</dbReference>
<dbReference type="Pfam" id="PF22486">
    <property type="entry name" value="MATH_2"/>
    <property type="match status" value="1"/>
</dbReference>
<dbReference type="AlphaFoldDB" id="A0A5J9W3Y9"/>
<proteinExistence type="predicted"/>
<comment type="caution">
    <text evidence="3">The sequence shown here is derived from an EMBL/GenBank/DDBJ whole genome shotgun (WGS) entry which is preliminary data.</text>
</comment>
<feature type="non-terminal residue" evidence="3">
    <location>
        <position position="1"/>
    </location>
</feature>
<evidence type="ECO:0000259" key="2">
    <source>
        <dbReference type="PROSITE" id="PS50097"/>
    </source>
</evidence>
<organism evidence="3 4">
    <name type="scientific">Eragrostis curvula</name>
    <name type="common">weeping love grass</name>
    <dbReference type="NCBI Taxonomy" id="38414"/>
    <lineage>
        <taxon>Eukaryota</taxon>
        <taxon>Viridiplantae</taxon>
        <taxon>Streptophyta</taxon>
        <taxon>Embryophyta</taxon>
        <taxon>Tracheophyta</taxon>
        <taxon>Spermatophyta</taxon>
        <taxon>Magnoliopsida</taxon>
        <taxon>Liliopsida</taxon>
        <taxon>Poales</taxon>
        <taxon>Poaceae</taxon>
        <taxon>PACMAD clade</taxon>
        <taxon>Chloridoideae</taxon>
        <taxon>Eragrostideae</taxon>
        <taxon>Eragrostidinae</taxon>
        <taxon>Eragrostis</taxon>
    </lineage>
</organism>
<dbReference type="Pfam" id="PF00651">
    <property type="entry name" value="BTB"/>
    <property type="match status" value="1"/>
</dbReference>
<dbReference type="CDD" id="cd00121">
    <property type="entry name" value="MATH"/>
    <property type="match status" value="1"/>
</dbReference>
<dbReference type="OrthoDB" id="721961at2759"/>
<dbReference type="PANTHER" id="PTHR26379:SF438">
    <property type="entry name" value="OS08G0128700 PROTEIN"/>
    <property type="match status" value="1"/>
</dbReference>
<dbReference type="SUPFAM" id="SSF54695">
    <property type="entry name" value="POZ domain"/>
    <property type="match status" value="1"/>
</dbReference>
<gene>
    <name evidence="3" type="ORF">EJB05_09101</name>
</gene>